<evidence type="ECO:0008006" key="3">
    <source>
        <dbReference type="Google" id="ProtNLM"/>
    </source>
</evidence>
<accession>A0ABS8N894</accession>
<dbReference type="SUPFAM" id="SSF52172">
    <property type="entry name" value="CheY-like"/>
    <property type="match status" value="1"/>
</dbReference>
<dbReference type="Gene3D" id="3.40.50.300">
    <property type="entry name" value="P-loop containing nucleotide triphosphate hydrolases"/>
    <property type="match status" value="1"/>
</dbReference>
<keyword evidence="2" id="KW-1185">Reference proteome</keyword>
<evidence type="ECO:0000313" key="1">
    <source>
        <dbReference type="EMBL" id="MCC9296022.1"/>
    </source>
</evidence>
<proteinExistence type="predicted"/>
<gene>
    <name evidence="1" type="ORF">LN736_14260</name>
</gene>
<dbReference type="EMBL" id="JAJJPB010000022">
    <property type="protein sequence ID" value="MCC9296022.1"/>
    <property type="molecule type" value="Genomic_DNA"/>
</dbReference>
<dbReference type="InterPro" id="IPR011006">
    <property type="entry name" value="CheY-like_superfamily"/>
</dbReference>
<dbReference type="Proteomes" id="UP001165422">
    <property type="component" value="Unassembled WGS sequence"/>
</dbReference>
<evidence type="ECO:0000313" key="2">
    <source>
        <dbReference type="Proteomes" id="UP001165422"/>
    </source>
</evidence>
<sequence length="483" mass="54685">MILIATGISDFDEQIKEAIDRENTHGTKIVGYREYLTGDNVSSDIIILSKRLPGDIPLRQLLFELKRGSKTQRIIYLTNQEDIKGIEACFEFAIYDFLFDPVTVDNILDCIKNPRTFTDVSSIYLNFQEKIAKHPENDIDKPLVDTKKNTKVEKPIRTKEKIKEVEKIRVIEKKVVETRLYKQNVISFYSADNNILASFVLANSAVAFSRKSENRILVIDNNTVPCLDHMFGVNKEIMVKDNFNSNSIDTGLSACYTSIENFTFNAELLKKFVIPIKYSKIDVLTGIYDNSVLKQMEGKHYKSIIDTAREIYDVILISVNPFKAAAGTIYSLLNSDKIVTVVEANYLSARNTVNALKTLEGTGIYKDKFGIAVVEDNGALDIGVMDKIFESYKVISQIPLSKNYNKSINTKKPLIGSLYSSRTDKNSYGRIVTFIGLSNSIVVKNKTENKEYENDKKTNVSPTKGIGFWLLGDMKKLARRGRR</sequence>
<dbReference type="RefSeq" id="WP_179977676.1">
    <property type="nucleotide sequence ID" value="NZ_JAJJPB010000022.1"/>
</dbReference>
<name>A0ABS8N894_9CLOT</name>
<dbReference type="InterPro" id="IPR027417">
    <property type="entry name" value="P-loop_NTPase"/>
</dbReference>
<dbReference type="SUPFAM" id="SSF52540">
    <property type="entry name" value="P-loop containing nucleoside triphosphate hydrolases"/>
    <property type="match status" value="1"/>
</dbReference>
<protein>
    <recommendedName>
        <fullName evidence="3">Stage 0 sporulation protein A homolog</fullName>
    </recommendedName>
</protein>
<comment type="caution">
    <text evidence="1">The sequence shown here is derived from an EMBL/GenBank/DDBJ whole genome shotgun (WGS) entry which is preliminary data.</text>
</comment>
<reference evidence="1" key="1">
    <citation type="submission" date="2021-11" db="EMBL/GenBank/DDBJ databases">
        <authorList>
            <person name="Qingchun L."/>
            <person name="Dong Z."/>
            <person name="Zongwei Q."/>
            <person name="Jia Z."/>
            <person name="Duotao L."/>
        </authorList>
    </citation>
    <scope>NUCLEOTIDE SEQUENCE</scope>
    <source>
        <strain evidence="1">WLY-B-L2</strain>
    </source>
</reference>
<organism evidence="1 2">
    <name type="scientific">Clostridium aromativorans</name>
    <dbReference type="NCBI Taxonomy" id="2836848"/>
    <lineage>
        <taxon>Bacteria</taxon>
        <taxon>Bacillati</taxon>
        <taxon>Bacillota</taxon>
        <taxon>Clostridia</taxon>
        <taxon>Eubacteriales</taxon>
        <taxon>Clostridiaceae</taxon>
        <taxon>Clostridium</taxon>
    </lineage>
</organism>